<feature type="compositionally biased region" description="Low complexity" evidence="1">
    <location>
        <begin position="29"/>
        <end position="41"/>
    </location>
</feature>
<feature type="compositionally biased region" description="Basic and acidic residues" evidence="1">
    <location>
        <begin position="317"/>
        <end position="333"/>
    </location>
</feature>
<feature type="compositionally biased region" description="Basic and acidic residues" evidence="1">
    <location>
        <begin position="298"/>
        <end position="307"/>
    </location>
</feature>
<sequence>MATFIAYQLRAYAPPFDNHTFSRSPTIGSSTCTSSRQSSRSPNQTKSVGKADFMDFVDFVDLTPTHQDTPRKCLVLPELREPIDISDLSSLHEILTQNDKQFGGSDAIGCEVFASPALVDGTCRERGRESDSEETASLTATTATSVRLGASQDNPIVLDDDQLVDTHHKDTVPPNDEKPTCKPADPAYPGDEPLLFSKGCVDPRTDDGKHTLDCSAKNSTAIRASHEQQQQEEEGNESHNDNAAHTRDLARGNGDDKHSGGGVDSDAPASVGRIHDVVAEYEETFGFRKSKQNAAHSTPHECGERETTVGAIPRGVLQEEPRTATDDGVTDVK</sequence>
<dbReference type="AlphaFoldDB" id="A0A072NUB3"/>
<protein>
    <submittedName>
        <fullName evidence="2">Uncharacterized protein</fullName>
    </submittedName>
</protein>
<accession>A0A072NUB3</accession>
<dbReference type="VEuPathDB" id="FungiDB:A1O9_12997"/>
<evidence type="ECO:0000256" key="1">
    <source>
        <dbReference type="SAM" id="MobiDB-lite"/>
    </source>
</evidence>
<reference evidence="2 3" key="1">
    <citation type="submission" date="2013-03" db="EMBL/GenBank/DDBJ databases">
        <title>The Genome Sequence of Exophiala aquamarina CBS 119918.</title>
        <authorList>
            <consortium name="The Broad Institute Genomics Platform"/>
            <person name="Cuomo C."/>
            <person name="de Hoog S."/>
            <person name="Gorbushina A."/>
            <person name="Walker B."/>
            <person name="Young S.K."/>
            <person name="Zeng Q."/>
            <person name="Gargeya S."/>
            <person name="Fitzgerald M."/>
            <person name="Haas B."/>
            <person name="Abouelleil A."/>
            <person name="Allen A.W."/>
            <person name="Alvarado L."/>
            <person name="Arachchi H.M."/>
            <person name="Berlin A.M."/>
            <person name="Chapman S.B."/>
            <person name="Gainer-Dewar J."/>
            <person name="Goldberg J."/>
            <person name="Griggs A."/>
            <person name="Gujja S."/>
            <person name="Hansen M."/>
            <person name="Howarth C."/>
            <person name="Imamovic A."/>
            <person name="Ireland A."/>
            <person name="Larimer J."/>
            <person name="McCowan C."/>
            <person name="Murphy C."/>
            <person name="Pearson M."/>
            <person name="Poon T.W."/>
            <person name="Priest M."/>
            <person name="Roberts A."/>
            <person name="Saif S."/>
            <person name="Shea T."/>
            <person name="Sisk P."/>
            <person name="Sykes S."/>
            <person name="Wortman J."/>
            <person name="Nusbaum C."/>
            <person name="Birren B."/>
        </authorList>
    </citation>
    <scope>NUCLEOTIDE SEQUENCE [LARGE SCALE GENOMIC DNA]</scope>
    <source>
        <strain evidence="2 3">CBS 119918</strain>
    </source>
</reference>
<evidence type="ECO:0000313" key="2">
    <source>
        <dbReference type="EMBL" id="KEF50957.1"/>
    </source>
</evidence>
<feature type="region of interest" description="Disordered" evidence="1">
    <location>
        <begin position="221"/>
        <end position="271"/>
    </location>
</feature>
<organism evidence="2 3">
    <name type="scientific">Exophiala aquamarina CBS 119918</name>
    <dbReference type="NCBI Taxonomy" id="1182545"/>
    <lineage>
        <taxon>Eukaryota</taxon>
        <taxon>Fungi</taxon>
        <taxon>Dikarya</taxon>
        <taxon>Ascomycota</taxon>
        <taxon>Pezizomycotina</taxon>
        <taxon>Eurotiomycetes</taxon>
        <taxon>Chaetothyriomycetidae</taxon>
        <taxon>Chaetothyriales</taxon>
        <taxon>Herpotrichiellaceae</taxon>
        <taxon>Exophiala</taxon>
    </lineage>
</organism>
<proteinExistence type="predicted"/>
<feature type="compositionally biased region" description="Basic and acidic residues" evidence="1">
    <location>
        <begin position="236"/>
        <end position="259"/>
    </location>
</feature>
<dbReference type="Proteomes" id="UP000027920">
    <property type="component" value="Unassembled WGS sequence"/>
</dbReference>
<dbReference type="GeneID" id="25287890"/>
<evidence type="ECO:0000313" key="3">
    <source>
        <dbReference type="Proteomes" id="UP000027920"/>
    </source>
</evidence>
<feature type="compositionally biased region" description="Basic and acidic residues" evidence="1">
    <location>
        <begin position="164"/>
        <end position="180"/>
    </location>
</feature>
<feature type="compositionally biased region" description="Low complexity" evidence="1">
    <location>
        <begin position="135"/>
        <end position="145"/>
    </location>
</feature>
<dbReference type="HOGENOM" id="CLU_034309_0_0_1"/>
<keyword evidence="3" id="KW-1185">Reference proteome</keyword>
<feature type="region of interest" description="Disordered" evidence="1">
    <location>
        <begin position="286"/>
        <end position="333"/>
    </location>
</feature>
<dbReference type="RefSeq" id="XP_013253547.1">
    <property type="nucleotide sequence ID" value="XM_013398093.1"/>
</dbReference>
<feature type="region of interest" description="Disordered" evidence="1">
    <location>
        <begin position="124"/>
        <end position="202"/>
    </location>
</feature>
<name>A0A072NUB3_9EURO</name>
<comment type="caution">
    <text evidence="2">The sequence shown here is derived from an EMBL/GenBank/DDBJ whole genome shotgun (WGS) entry which is preliminary data.</text>
</comment>
<gene>
    <name evidence="2" type="ORF">A1O9_12997</name>
</gene>
<dbReference type="OrthoDB" id="4160389at2759"/>
<dbReference type="EMBL" id="AMGV01000040">
    <property type="protein sequence ID" value="KEF50957.1"/>
    <property type="molecule type" value="Genomic_DNA"/>
</dbReference>
<feature type="region of interest" description="Disordered" evidence="1">
    <location>
        <begin position="23"/>
        <end position="47"/>
    </location>
</feature>